<dbReference type="PANTHER" id="PTHR30290:SF83">
    <property type="entry name" value="ABC TRANSPORTER SUBSTRATE-BINDING PROTEIN"/>
    <property type="match status" value="1"/>
</dbReference>
<dbReference type="EMBL" id="JAVREM010000003">
    <property type="protein sequence ID" value="MDT0317565.1"/>
    <property type="molecule type" value="Genomic_DNA"/>
</dbReference>
<comment type="caution">
    <text evidence="2">The sequence shown here is derived from an EMBL/GenBank/DDBJ whole genome shotgun (WGS) entry which is preliminary data.</text>
</comment>
<dbReference type="InterPro" id="IPR030678">
    <property type="entry name" value="Peptide/Ni-bd"/>
</dbReference>
<sequence length="525" mass="57174">MSPLNRRAPSRRAPSRRNFLGLGGGALLAGALAGCGLGTTTASSRARDSRVVVGLSAAVTTLDPMNTTSVGTDLSVLSSVYSSLVTRRPDLSIGPDAASSWERVEPTRWRFRLDERATFADGTPLDADVVVWNVERLLNADNALRMTSNFPLLSGAEKVDATTVDLVTSAPDADLLGALSFLYLLSPAWAEANNPATATMGSGPYEITRYSPGGIVELRARADHWRGAPAIRQVTYRITPSAAARVSGLLSGELDVVAGLDPQDLDRLRTARDLTVHQLDTTRMAFIKLNTLTGPMRDLRVRQAVNYAVDKRSITESLLKGTVEPSPGQLLTSDYAGYPEGLTGYPHDPDRARELLREAGYGDGERLHVELTVPTGQYVAGDLIVQAVAQQLSEVGIRADINSIPFTVYMQKYLVDQDMSDMQYITQAWPTLAAGGLYGLFVSDSPYAYWDDAEFTAAVTEARTTEDTARRDELYATAARRAREQAPVLFLFPQPGIHAAARNLNWRARPDDWVRPAEMSWKEDA</sequence>
<proteinExistence type="predicted"/>
<evidence type="ECO:0000313" key="3">
    <source>
        <dbReference type="Proteomes" id="UP001183420"/>
    </source>
</evidence>
<keyword evidence="3" id="KW-1185">Reference proteome</keyword>
<organism evidence="2 3">
    <name type="scientific">Streptomyces millisiae</name>
    <dbReference type="NCBI Taxonomy" id="3075542"/>
    <lineage>
        <taxon>Bacteria</taxon>
        <taxon>Bacillati</taxon>
        <taxon>Actinomycetota</taxon>
        <taxon>Actinomycetes</taxon>
        <taxon>Kitasatosporales</taxon>
        <taxon>Streptomycetaceae</taxon>
        <taxon>Streptomyces</taxon>
    </lineage>
</organism>
<name>A0ABU2LJ05_9ACTN</name>
<dbReference type="InterPro" id="IPR000914">
    <property type="entry name" value="SBP_5_dom"/>
</dbReference>
<dbReference type="Gene3D" id="3.40.190.10">
    <property type="entry name" value="Periplasmic binding protein-like II"/>
    <property type="match status" value="1"/>
</dbReference>
<dbReference type="Gene3D" id="3.90.76.10">
    <property type="entry name" value="Dipeptide-binding Protein, Domain 1"/>
    <property type="match status" value="1"/>
</dbReference>
<dbReference type="PROSITE" id="PS51257">
    <property type="entry name" value="PROKAR_LIPOPROTEIN"/>
    <property type="match status" value="1"/>
</dbReference>
<dbReference type="InterPro" id="IPR039424">
    <property type="entry name" value="SBP_5"/>
</dbReference>
<dbReference type="Pfam" id="PF00496">
    <property type="entry name" value="SBP_bac_5"/>
    <property type="match status" value="1"/>
</dbReference>
<dbReference type="PIRSF" id="PIRSF002741">
    <property type="entry name" value="MppA"/>
    <property type="match status" value="1"/>
</dbReference>
<dbReference type="PROSITE" id="PS51318">
    <property type="entry name" value="TAT"/>
    <property type="match status" value="1"/>
</dbReference>
<feature type="domain" description="Solute-binding protein family 5" evidence="1">
    <location>
        <begin position="93"/>
        <end position="430"/>
    </location>
</feature>
<dbReference type="Proteomes" id="UP001183420">
    <property type="component" value="Unassembled WGS sequence"/>
</dbReference>
<dbReference type="SUPFAM" id="SSF53850">
    <property type="entry name" value="Periplasmic binding protein-like II"/>
    <property type="match status" value="1"/>
</dbReference>
<reference evidence="3" key="1">
    <citation type="submission" date="2023-07" db="EMBL/GenBank/DDBJ databases">
        <title>30 novel species of actinomycetes from the DSMZ collection.</title>
        <authorList>
            <person name="Nouioui I."/>
        </authorList>
    </citation>
    <scope>NUCLEOTIDE SEQUENCE [LARGE SCALE GENOMIC DNA]</scope>
    <source>
        <strain evidence="3">DSM 44918</strain>
    </source>
</reference>
<evidence type="ECO:0000313" key="2">
    <source>
        <dbReference type="EMBL" id="MDT0317565.1"/>
    </source>
</evidence>
<dbReference type="PANTHER" id="PTHR30290">
    <property type="entry name" value="PERIPLASMIC BINDING COMPONENT OF ABC TRANSPORTER"/>
    <property type="match status" value="1"/>
</dbReference>
<accession>A0ABU2LJ05</accession>
<dbReference type="InterPro" id="IPR006311">
    <property type="entry name" value="TAT_signal"/>
</dbReference>
<dbReference type="RefSeq" id="WP_311595664.1">
    <property type="nucleotide sequence ID" value="NZ_JAVREM010000003.1"/>
</dbReference>
<gene>
    <name evidence="2" type="ORF">RNC47_04330</name>
</gene>
<evidence type="ECO:0000259" key="1">
    <source>
        <dbReference type="Pfam" id="PF00496"/>
    </source>
</evidence>
<dbReference type="Gene3D" id="3.10.105.10">
    <property type="entry name" value="Dipeptide-binding Protein, Domain 3"/>
    <property type="match status" value="1"/>
</dbReference>
<protein>
    <submittedName>
        <fullName evidence="2">ABC transporter substrate-binding protein</fullName>
    </submittedName>
</protein>